<feature type="compositionally biased region" description="Polar residues" evidence="1">
    <location>
        <begin position="159"/>
        <end position="170"/>
    </location>
</feature>
<organism evidence="2 3">
    <name type="scientific">Mugilogobius chulae</name>
    <name type="common">yellowstripe goby</name>
    <dbReference type="NCBI Taxonomy" id="88201"/>
    <lineage>
        <taxon>Eukaryota</taxon>
        <taxon>Metazoa</taxon>
        <taxon>Chordata</taxon>
        <taxon>Craniata</taxon>
        <taxon>Vertebrata</taxon>
        <taxon>Euteleostomi</taxon>
        <taxon>Actinopterygii</taxon>
        <taxon>Neopterygii</taxon>
        <taxon>Teleostei</taxon>
        <taxon>Neoteleostei</taxon>
        <taxon>Acanthomorphata</taxon>
        <taxon>Gobiaria</taxon>
        <taxon>Gobiiformes</taxon>
        <taxon>Gobioidei</taxon>
        <taxon>Gobiidae</taxon>
        <taxon>Gobionellinae</taxon>
        <taxon>Mugilogobius</taxon>
    </lineage>
</organism>
<feature type="compositionally biased region" description="Polar residues" evidence="1">
    <location>
        <begin position="71"/>
        <end position="92"/>
    </location>
</feature>
<dbReference type="EMBL" id="JBBPFD010000003">
    <property type="protein sequence ID" value="KAK7934000.1"/>
    <property type="molecule type" value="Genomic_DNA"/>
</dbReference>
<dbReference type="Proteomes" id="UP001460270">
    <property type="component" value="Unassembled WGS sequence"/>
</dbReference>
<keyword evidence="3" id="KW-1185">Reference proteome</keyword>
<dbReference type="AlphaFoldDB" id="A0AAW0PPQ1"/>
<protein>
    <submittedName>
        <fullName evidence="2">Uncharacterized protein</fullName>
    </submittedName>
</protein>
<reference evidence="3" key="1">
    <citation type="submission" date="2024-04" db="EMBL/GenBank/DDBJ databases">
        <title>Salinicola lusitanus LLJ914,a marine bacterium isolated from the Okinawa Trough.</title>
        <authorList>
            <person name="Li J."/>
        </authorList>
    </citation>
    <scope>NUCLEOTIDE SEQUENCE [LARGE SCALE GENOMIC DNA]</scope>
</reference>
<sequence>MFPTKRPRGEGGNTSMTDTNMTEQGNVSPTSRSHKSRSLNRTPSQKHEEIRRYGPNLRVQGFGCPLLQRPGSGQPSPQTLPTENRPSPTSLLLPTEDRPSPTSLLLPTEDRPSPTSLLLPTEDRPSPTSLLLLSSIKNKLESRVLPALRSRAAPKPGSFNKSTSSVSPTGASCLLSSLL</sequence>
<evidence type="ECO:0000256" key="1">
    <source>
        <dbReference type="SAM" id="MobiDB-lite"/>
    </source>
</evidence>
<feature type="compositionally biased region" description="Polar residues" evidence="1">
    <location>
        <begin position="13"/>
        <end position="31"/>
    </location>
</feature>
<name>A0AAW0PPQ1_9GOBI</name>
<gene>
    <name evidence="2" type="ORF">WMY93_004896</name>
</gene>
<evidence type="ECO:0000313" key="2">
    <source>
        <dbReference type="EMBL" id="KAK7934000.1"/>
    </source>
</evidence>
<feature type="region of interest" description="Disordered" evidence="1">
    <location>
        <begin position="148"/>
        <end position="170"/>
    </location>
</feature>
<accession>A0AAW0PPQ1</accession>
<evidence type="ECO:0000313" key="3">
    <source>
        <dbReference type="Proteomes" id="UP001460270"/>
    </source>
</evidence>
<comment type="caution">
    <text evidence="2">The sequence shown here is derived from an EMBL/GenBank/DDBJ whole genome shotgun (WGS) entry which is preliminary data.</text>
</comment>
<proteinExistence type="predicted"/>
<feature type="region of interest" description="Disordered" evidence="1">
    <location>
        <begin position="1"/>
        <end position="127"/>
    </location>
</feature>